<accession>A0AAF0CEP7</accession>
<dbReference type="AlphaFoldDB" id="A0AAF0CEP7"/>
<keyword evidence="1" id="KW-0812">Transmembrane</keyword>
<feature type="transmembrane region" description="Helical" evidence="1">
    <location>
        <begin position="163"/>
        <end position="184"/>
    </location>
</feature>
<keyword evidence="1" id="KW-0472">Membrane</keyword>
<protein>
    <submittedName>
        <fullName evidence="2">Uncharacterized protein</fullName>
    </submittedName>
</protein>
<evidence type="ECO:0000313" key="2">
    <source>
        <dbReference type="EMBL" id="WDI30539.1"/>
    </source>
</evidence>
<dbReference type="RefSeq" id="WP_274492341.1">
    <property type="nucleotide sequence ID" value="NZ_CP118166.1"/>
</dbReference>
<reference evidence="2" key="1">
    <citation type="submission" date="2023-02" db="EMBL/GenBank/DDBJ databases">
        <title>Genome sequence of Hyphococcus flavus.</title>
        <authorList>
            <person name="Rong J.-C."/>
            <person name="Zhao Q."/>
            <person name="Yi M."/>
            <person name="Wu J.-Y."/>
        </authorList>
    </citation>
    <scope>NUCLEOTIDE SEQUENCE</scope>
    <source>
        <strain evidence="2">MCCC 1K03223</strain>
    </source>
</reference>
<keyword evidence="1" id="KW-1133">Transmembrane helix</keyword>
<name>A0AAF0CEP7_9PROT</name>
<proteinExistence type="predicted"/>
<keyword evidence="3" id="KW-1185">Reference proteome</keyword>
<evidence type="ECO:0000256" key="1">
    <source>
        <dbReference type="SAM" id="Phobius"/>
    </source>
</evidence>
<feature type="transmembrane region" description="Helical" evidence="1">
    <location>
        <begin position="138"/>
        <end position="157"/>
    </location>
</feature>
<feature type="transmembrane region" description="Helical" evidence="1">
    <location>
        <begin position="75"/>
        <end position="98"/>
    </location>
</feature>
<feature type="transmembrane region" description="Helical" evidence="1">
    <location>
        <begin position="42"/>
        <end position="63"/>
    </location>
</feature>
<dbReference type="EMBL" id="CP118166">
    <property type="protein sequence ID" value="WDI30539.1"/>
    <property type="molecule type" value="Genomic_DNA"/>
</dbReference>
<dbReference type="KEGG" id="hfl:PUV54_11285"/>
<sequence>MSFIADILTFPLFLMELAWGAIGFSTDAFLRAASSAEGQTAALIIAFLAGVSEMLGQSVILVVNRVALYRFLASLAFTGLTYVITAVAWGAAAIAVAPLTRVGTLSPGEIGAVTGIVSLAFAPRLFGVFAIAPYFGLALGNILEVWAMTLAIFGLHVGLDLPLAAAVFCGGVGWALSYGIRSWLGHALATPLGRLRHAIIGSPLDRSPQQIIDDLAELLSREKKSGEKRR</sequence>
<dbReference type="Proteomes" id="UP001214043">
    <property type="component" value="Chromosome"/>
</dbReference>
<evidence type="ECO:0000313" key="3">
    <source>
        <dbReference type="Proteomes" id="UP001214043"/>
    </source>
</evidence>
<organism evidence="2 3">
    <name type="scientific">Hyphococcus flavus</name>
    <dbReference type="NCBI Taxonomy" id="1866326"/>
    <lineage>
        <taxon>Bacteria</taxon>
        <taxon>Pseudomonadati</taxon>
        <taxon>Pseudomonadota</taxon>
        <taxon>Alphaproteobacteria</taxon>
        <taxon>Parvularculales</taxon>
        <taxon>Parvularculaceae</taxon>
        <taxon>Hyphococcus</taxon>
    </lineage>
</organism>
<gene>
    <name evidence="2" type="ORF">PUV54_11285</name>
</gene>
<feature type="transmembrane region" description="Helical" evidence="1">
    <location>
        <begin position="110"/>
        <end position="131"/>
    </location>
</feature>